<organism evidence="3 4">
    <name type="scientific">Phocaeicola vulgatus str. 3975 RP4</name>
    <dbReference type="NCBI Taxonomy" id="1339352"/>
    <lineage>
        <taxon>Bacteria</taxon>
        <taxon>Pseudomonadati</taxon>
        <taxon>Bacteroidota</taxon>
        <taxon>Bacteroidia</taxon>
        <taxon>Bacteroidales</taxon>
        <taxon>Bacteroidaceae</taxon>
        <taxon>Phocaeicola</taxon>
    </lineage>
</organism>
<dbReference type="AlphaFoldDB" id="A0A069S7C2"/>
<dbReference type="Gene3D" id="2.60.120.1440">
    <property type="match status" value="1"/>
</dbReference>
<reference evidence="3 4" key="1">
    <citation type="submission" date="2014-04" db="EMBL/GenBank/DDBJ databases">
        <authorList>
            <person name="Sears C."/>
            <person name="Carroll K."/>
            <person name="Sack B.R."/>
            <person name="Qadri F."/>
            <person name="Myers L.L."/>
            <person name="Chung G.-T."/>
            <person name="Escheverria P."/>
            <person name="Fraser C.M."/>
            <person name="Sadzewicz L."/>
            <person name="Shefchek K.A."/>
            <person name="Tallon L."/>
            <person name="Das S.P."/>
            <person name="Daugherty S."/>
            <person name="Mongodin E.F."/>
        </authorList>
    </citation>
    <scope>NUCLEOTIDE SEQUENCE [LARGE SCALE GENOMIC DNA]</scope>
    <source>
        <strain evidence="3 4">3975 RP4</strain>
    </source>
</reference>
<dbReference type="RefSeq" id="WP_005842818.1">
    <property type="nucleotide sequence ID" value="NZ_JNHM01000143.1"/>
</dbReference>
<dbReference type="Pfam" id="PF04773">
    <property type="entry name" value="FecR"/>
    <property type="match status" value="1"/>
</dbReference>
<comment type="caution">
    <text evidence="3">The sequence shown here is derived from an EMBL/GenBank/DDBJ whole genome shotgun (WGS) entry which is preliminary data.</text>
</comment>
<dbReference type="Proteomes" id="UP000027661">
    <property type="component" value="Unassembled WGS sequence"/>
</dbReference>
<gene>
    <name evidence="3" type="ORF">M099_3921</name>
</gene>
<feature type="domain" description="Protein FecR C-terminal" evidence="2">
    <location>
        <begin position="260"/>
        <end position="323"/>
    </location>
</feature>
<dbReference type="FunFam" id="2.60.120.1440:FF:000001">
    <property type="entry name" value="Putative anti-sigma factor"/>
    <property type="match status" value="1"/>
</dbReference>
<dbReference type="PANTHER" id="PTHR30273:SF2">
    <property type="entry name" value="PROTEIN FECR"/>
    <property type="match status" value="1"/>
</dbReference>
<proteinExistence type="predicted"/>
<dbReference type="InterPro" id="IPR012373">
    <property type="entry name" value="Ferrdict_sens_TM"/>
</dbReference>
<feature type="domain" description="FecR protein" evidence="1">
    <location>
        <begin position="117"/>
        <end position="212"/>
    </location>
</feature>
<dbReference type="PIRSF" id="PIRSF018266">
    <property type="entry name" value="FecR"/>
    <property type="match status" value="1"/>
</dbReference>
<dbReference type="InterPro" id="IPR006860">
    <property type="entry name" value="FecR"/>
</dbReference>
<sequence>MENHTDIETLLTKYFEGNTTPPENEQIEAWLNADEEHLRIAKQLNTLYLAVDTQHITKKIDTEKALDKVKSRTKVRNLSWWGWTQRIAAILSVPLLIGVLALYPDRQQPVVTAQMVEIKTNAGMTTSVLLPDSTVVHLNSESSLRYPTFFAGDVRQVELNGEAYFDVTQHPRKRFIVSTPHHSQVEVYGTSFNVEAYGNETPISTTLIEGSVGFIYKNSKGKFQKSMLSPRQKLVYSPQTGDIKCYATSGESEISWKDGKLIFNDTPLDEVLHMLGKRFNVEFVLSNKGLKGCSFTGTFTHQRLERIMEYFRISSHIRWRYIDSADIKTEKLKIEVY</sequence>
<dbReference type="GO" id="GO:0016989">
    <property type="term" value="F:sigma factor antagonist activity"/>
    <property type="evidence" value="ECO:0007669"/>
    <property type="project" value="TreeGrafter"/>
</dbReference>
<evidence type="ECO:0000313" key="3">
    <source>
        <dbReference type="EMBL" id="KDS45512.1"/>
    </source>
</evidence>
<name>A0A069S7C2_PHOVU</name>
<evidence type="ECO:0000259" key="1">
    <source>
        <dbReference type="Pfam" id="PF04773"/>
    </source>
</evidence>
<dbReference type="InterPro" id="IPR032508">
    <property type="entry name" value="FecR_C"/>
</dbReference>
<dbReference type="PATRIC" id="fig|1339352.3.peg.3676"/>
<dbReference type="PANTHER" id="PTHR30273">
    <property type="entry name" value="PERIPLASMIC SIGNAL SENSOR AND SIGMA FACTOR ACTIVATOR FECR-RELATED"/>
    <property type="match status" value="1"/>
</dbReference>
<accession>A0A069S7C2</accession>
<dbReference type="Gene3D" id="3.55.50.30">
    <property type="match status" value="1"/>
</dbReference>
<protein>
    <submittedName>
        <fullName evidence="3">FecR family protein</fullName>
    </submittedName>
</protein>
<evidence type="ECO:0000259" key="2">
    <source>
        <dbReference type="Pfam" id="PF16344"/>
    </source>
</evidence>
<dbReference type="Pfam" id="PF16344">
    <property type="entry name" value="FecR_C"/>
    <property type="match status" value="1"/>
</dbReference>
<evidence type="ECO:0000313" key="4">
    <source>
        <dbReference type="Proteomes" id="UP000027661"/>
    </source>
</evidence>
<dbReference type="GeneID" id="5302740"/>
<dbReference type="EMBL" id="JNHM01000143">
    <property type="protein sequence ID" value="KDS45512.1"/>
    <property type="molecule type" value="Genomic_DNA"/>
</dbReference>